<dbReference type="EMBL" id="FOHN01000016">
    <property type="protein sequence ID" value="SET34873.1"/>
    <property type="molecule type" value="Genomic_DNA"/>
</dbReference>
<comment type="similarity">
    <text evidence="1 6">Belongs to the glycosyl hydrolase 43 family.</text>
</comment>
<evidence type="ECO:0000256" key="1">
    <source>
        <dbReference type="ARBA" id="ARBA00009865"/>
    </source>
</evidence>
<dbReference type="InterPro" id="IPR006710">
    <property type="entry name" value="Glyco_hydro_43"/>
</dbReference>
<dbReference type="OrthoDB" id="9801455at2"/>
<dbReference type="AlphaFoldDB" id="A0A1I0DR54"/>
<dbReference type="InterPro" id="IPR023296">
    <property type="entry name" value="Glyco_hydro_beta-prop_sf"/>
</dbReference>
<dbReference type="STRING" id="29364.SAMN04487772_11623"/>
<feature type="active site" description="Proton donor" evidence="4">
    <location>
        <position position="174"/>
    </location>
</feature>
<evidence type="ECO:0000313" key="9">
    <source>
        <dbReference type="Proteomes" id="UP000199800"/>
    </source>
</evidence>
<keyword evidence="9" id="KW-1185">Reference proteome</keyword>
<dbReference type="Gene3D" id="2.115.10.20">
    <property type="entry name" value="Glycosyl hydrolase domain, family 43"/>
    <property type="match status" value="1"/>
</dbReference>
<keyword evidence="3 6" id="KW-0326">Glycosidase</keyword>
<sequence>MIYNNPVIAGFHPDPSICRVGDDFYLVNSTFEYFPGIPVYHSKDLVNWQQIGHCITRNEQLALSKGQPNGSGLFAPAIRYHDGIFYVICTNVTYDDTYGGNFIVWSENPEGDWSDPVYIDAQGIDPSLFFDEDGKVYYTGTNNGIYLCEINPKTGEILGEKQYIWEGSGGSNPEGPHIYKKDGWYYLLISEGGTEYGHMITMARSEKIAGPYVACEKNPVLTNRSLDTPVKAVGHADLVDDADGNWWAVCLGIRPLGYPFRHNLGRETMLVPVTWESGEWPLFGENGMLPLTVETDKLNGKQNERKGVYQEHFHTKELAPCWNFIYNPVSELYKIENEGLVLYGNECSLSEADSLAWVGRRQEDHECIARTQVIFEREQDGEEAGITIYMNNLHHYEAALTRIDDKGYIILRRQIGSLWKIERQIPYVKDKVVFELHCSKEFYTFWYGESKEELKFLGKGETDYLTTEVGGRFTGNYIGLYAAGNGNRCRKGAKFRWFEYQV</sequence>
<evidence type="ECO:0000259" key="7">
    <source>
        <dbReference type="Pfam" id="PF17851"/>
    </source>
</evidence>
<gene>
    <name evidence="8" type="ORF">SAMN04487772_11623</name>
</gene>
<evidence type="ECO:0000256" key="6">
    <source>
        <dbReference type="RuleBase" id="RU361187"/>
    </source>
</evidence>
<dbReference type="SUPFAM" id="SSF49899">
    <property type="entry name" value="Concanavalin A-like lectins/glucanases"/>
    <property type="match status" value="1"/>
</dbReference>
<evidence type="ECO:0000313" key="8">
    <source>
        <dbReference type="EMBL" id="SET34873.1"/>
    </source>
</evidence>
<evidence type="ECO:0000256" key="4">
    <source>
        <dbReference type="PIRSR" id="PIRSR606710-1"/>
    </source>
</evidence>
<dbReference type="GO" id="GO:0005975">
    <property type="term" value="P:carbohydrate metabolic process"/>
    <property type="evidence" value="ECO:0007669"/>
    <property type="project" value="InterPro"/>
</dbReference>
<proteinExistence type="inferred from homology"/>
<dbReference type="CDD" id="cd18617">
    <property type="entry name" value="GH43_XynB-like"/>
    <property type="match status" value="1"/>
</dbReference>
<dbReference type="GO" id="GO:0004553">
    <property type="term" value="F:hydrolase activity, hydrolyzing O-glycosyl compounds"/>
    <property type="evidence" value="ECO:0007669"/>
    <property type="project" value="InterPro"/>
</dbReference>
<dbReference type="InterPro" id="IPR041542">
    <property type="entry name" value="GH43_C2"/>
</dbReference>
<accession>A0A1I0DR54</accession>
<dbReference type="InterPro" id="IPR013320">
    <property type="entry name" value="ConA-like_dom_sf"/>
</dbReference>
<dbReference type="SUPFAM" id="SSF75005">
    <property type="entry name" value="Arabinanase/levansucrase/invertase"/>
    <property type="match status" value="1"/>
</dbReference>
<organism evidence="8 9">
    <name type="scientific">[Clostridium] polysaccharolyticum</name>
    <dbReference type="NCBI Taxonomy" id="29364"/>
    <lineage>
        <taxon>Bacteria</taxon>
        <taxon>Bacillati</taxon>
        <taxon>Bacillota</taxon>
        <taxon>Clostridia</taxon>
        <taxon>Lachnospirales</taxon>
        <taxon>Lachnospiraceae</taxon>
    </lineage>
</organism>
<feature type="active site" description="Proton acceptor" evidence="4">
    <location>
        <position position="14"/>
    </location>
</feature>
<dbReference type="Pfam" id="PF04616">
    <property type="entry name" value="Glyco_hydro_43"/>
    <property type="match status" value="1"/>
</dbReference>
<keyword evidence="2 6" id="KW-0378">Hydrolase</keyword>
<feature type="site" description="Important for catalytic activity, responsible for pKa modulation of the active site Glu and correct orientation of both the proton donor and substrate" evidence="5">
    <location>
        <position position="125"/>
    </location>
</feature>
<feature type="domain" description="Beta-xylosidase C-terminal Concanavalin A-like" evidence="7">
    <location>
        <begin position="311"/>
        <end position="501"/>
    </location>
</feature>
<dbReference type="PANTHER" id="PTHR42812:SF12">
    <property type="entry name" value="BETA-XYLOSIDASE-RELATED"/>
    <property type="match status" value="1"/>
</dbReference>
<dbReference type="RefSeq" id="WP_092478217.1">
    <property type="nucleotide sequence ID" value="NZ_FOHN01000016.1"/>
</dbReference>
<dbReference type="PANTHER" id="PTHR42812">
    <property type="entry name" value="BETA-XYLOSIDASE"/>
    <property type="match status" value="1"/>
</dbReference>
<evidence type="ECO:0000256" key="2">
    <source>
        <dbReference type="ARBA" id="ARBA00022801"/>
    </source>
</evidence>
<dbReference type="InterPro" id="IPR051795">
    <property type="entry name" value="Glycosyl_Hydrlase_43"/>
</dbReference>
<dbReference type="Pfam" id="PF17851">
    <property type="entry name" value="GH43_C2"/>
    <property type="match status" value="1"/>
</dbReference>
<evidence type="ECO:0000256" key="3">
    <source>
        <dbReference type="ARBA" id="ARBA00023295"/>
    </source>
</evidence>
<protein>
    <submittedName>
        <fullName evidence="8">Alpha-N-arabinofuranosidase</fullName>
    </submittedName>
</protein>
<name>A0A1I0DR54_9FIRM</name>
<dbReference type="Gene3D" id="2.60.120.200">
    <property type="match status" value="1"/>
</dbReference>
<evidence type="ECO:0000256" key="5">
    <source>
        <dbReference type="PIRSR" id="PIRSR606710-2"/>
    </source>
</evidence>
<reference evidence="8 9" key="1">
    <citation type="submission" date="2016-10" db="EMBL/GenBank/DDBJ databases">
        <authorList>
            <person name="de Groot N.N."/>
        </authorList>
    </citation>
    <scope>NUCLEOTIDE SEQUENCE [LARGE SCALE GENOMIC DNA]</scope>
    <source>
        <strain evidence="8 9">DSM 1801</strain>
    </source>
</reference>
<dbReference type="Proteomes" id="UP000199800">
    <property type="component" value="Unassembled WGS sequence"/>
</dbReference>